<organism evidence="2 3">
    <name type="scientific">Eumeta variegata</name>
    <name type="common">Bagworm moth</name>
    <name type="synonym">Eumeta japonica</name>
    <dbReference type="NCBI Taxonomy" id="151549"/>
    <lineage>
        <taxon>Eukaryota</taxon>
        <taxon>Metazoa</taxon>
        <taxon>Ecdysozoa</taxon>
        <taxon>Arthropoda</taxon>
        <taxon>Hexapoda</taxon>
        <taxon>Insecta</taxon>
        <taxon>Pterygota</taxon>
        <taxon>Neoptera</taxon>
        <taxon>Endopterygota</taxon>
        <taxon>Lepidoptera</taxon>
        <taxon>Glossata</taxon>
        <taxon>Ditrysia</taxon>
        <taxon>Tineoidea</taxon>
        <taxon>Psychidae</taxon>
        <taxon>Oiketicinae</taxon>
        <taxon>Eumeta</taxon>
    </lineage>
</organism>
<gene>
    <name evidence="2" type="ORF">EVAR_96374_1</name>
</gene>
<proteinExistence type="predicted"/>
<keyword evidence="3" id="KW-1185">Reference proteome</keyword>
<evidence type="ECO:0000256" key="1">
    <source>
        <dbReference type="SAM" id="MobiDB-lite"/>
    </source>
</evidence>
<evidence type="ECO:0000313" key="2">
    <source>
        <dbReference type="EMBL" id="GBP48337.1"/>
    </source>
</evidence>
<feature type="region of interest" description="Disordered" evidence="1">
    <location>
        <begin position="23"/>
        <end position="43"/>
    </location>
</feature>
<accession>A0A4C1WDV7</accession>
<dbReference type="Proteomes" id="UP000299102">
    <property type="component" value="Unassembled WGS sequence"/>
</dbReference>
<evidence type="ECO:0000313" key="3">
    <source>
        <dbReference type="Proteomes" id="UP000299102"/>
    </source>
</evidence>
<protein>
    <submittedName>
        <fullName evidence="2">Uncharacterized protein</fullName>
    </submittedName>
</protein>
<dbReference type="AlphaFoldDB" id="A0A4C1WDV7"/>
<name>A0A4C1WDV7_EUMVA</name>
<reference evidence="2 3" key="1">
    <citation type="journal article" date="2019" name="Commun. Biol.">
        <title>The bagworm genome reveals a unique fibroin gene that provides high tensile strength.</title>
        <authorList>
            <person name="Kono N."/>
            <person name="Nakamura H."/>
            <person name="Ohtoshi R."/>
            <person name="Tomita M."/>
            <person name="Numata K."/>
            <person name="Arakawa K."/>
        </authorList>
    </citation>
    <scope>NUCLEOTIDE SEQUENCE [LARGE SCALE GENOMIC DNA]</scope>
</reference>
<sequence>MAALFTARAEGWIACNTREIPIPSQIPARPPPPPASGRGRPRWARARPCETMRARVKRTRLSAYTVSKNYFVYLKLHYFLVIKPIFYFNTGICSGFFRIGIVTDSDNEIRSMTGIKIVNSIGIRFENYTVIGINCELDHGAPTAGPRGRHSCEHTPVIRFKGPAPARCVLQFLNAQIEIFRLVADTHGVSAIGHFVQYPSQTNRTYFQRENEQVKQQRIRDHRRPWILATSKQSPCCAVLHCVVRFWVDIGYLMERRVMEEGELMKRGKSVNGGREWSVGKENGPPKLSFTRIDSTVPQENVKTINSEWYTTIYLQEAFEKITNSNVWLFFTTIVPSVTRRPKQLSIWKAEKSIMKVVTR</sequence>
<dbReference type="EMBL" id="BGZK01000522">
    <property type="protein sequence ID" value="GBP48337.1"/>
    <property type="molecule type" value="Genomic_DNA"/>
</dbReference>
<comment type="caution">
    <text evidence="2">The sequence shown here is derived from an EMBL/GenBank/DDBJ whole genome shotgun (WGS) entry which is preliminary data.</text>
</comment>